<evidence type="ECO:0000313" key="2">
    <source>
        <dbReference type="Proteomes" id="UP000031197"/>
    </source>
</evidence>
<dbReference type="RefSeq" id="WP_039219573.1">
    <property type="nucleotide sequence ID" value="NZ_JWLW01000014.1"/>
</dbReference>
<gene>
    <name evidence="1" type="ORF">RJ41_09025</name>
</gene>
<dbReference type="OrthoDB" id="6901025at2"/>
<accession>A0A0B3Y7Z3</accession>
<evidence type="ECO:0000313" key="1">
    <source>
        <dbReference type="EMBL" id="KHT53348.1"/>
    </source>
</evidence>
<keyword evidence="2" id="KW-1185">Reference proteome</keyword>
<reference evidence="1 2" key="1">
    <citation type="submission" date="2014-12" db="EMBL/GenBank/DDBJ databases">
        <title>Genome sequencing of Alteromonas marina AD001.</title>
        <authorList>
            <person name="Adrian T.G.S."/>
            <person name="Chan K.G."/>
        </authorList>
    </citation>
    <scope>NUCLEOTIDE SEQUENCE [LARGE SCALE GENOMIC DNA]</scope>
    <source>
        <strain evidence="1 2">AD001</strain>
    </source>
</reference>
<dbReference type="AlphaFoldDB" id="A0A0B3Y7Z3"/>
<dbReference type="EMBL" id="JWLW01000014">
    <property type="protein sequence ID" value="KHT53348.1"/>
    <property type="molecule type" value="Genomic_DNA"/>
</dbReference>
<sequence>MSEASEDKTKRKFITLLQSYPWESKLNLYFDSQEFGNNIYEYLGRINRSLTTKNPDIGFLYRICINMTKKYVFSESKELGLEYEESNKFTTGVMITYFCQRTPLKPDLSRIRSFDIGGYKYTNYFQNQETIASYMNKIKREKPHNLVKYLDGKGQRYGILNKKCFTKDMGGSN</sequence>
<dbReference type="Proteomes" id="UP000031197">
    <property type="component" value="Unassembled WGS sequence"/>
</dbReference>
<protein>
    <submittedName>
        <fullName evidence="1">Uncharacterized protein</fullName>
    </submittedName>
</protein>
<proteinExistence type="predicted"/>
<comment type="caution">
    <text evidence="1">The sequence shown here is derived from an EMBL/GenBank/DDBJ whole genome shotgun (WGS) entry which is preliminary data.</text>
</comment>
<organism evidence="1 2">
    <name type="scientific">Alteromonas marina</name>
    <dbReference type="NCBI Taxonomy" id="203795"/>
    <lineage>
        <taxon>Bacteria</taxon>
        <taxon>Pseudomonadati</taxon>
        <taxon>Pseudomonadota</taxon>
        <taxon>Gammaproteobacteria</taxon>
        <taxon>Alteromonadales</taxon>
        <taxon>Alteromonadaceae</taxon>
        <taxon>Alteromonas/Salinimonas group</taxon>
        <taxon>Alteromonas</taxon>
    </lineage>
</organism>
<name>A0A0B3Y7Z3_9ALTE</name>